<evidence type="ECO:0000256" key="3">
    <source>
        <dbReference type="ARBA" id="ARBA00023145"/>
    </source>
</evidence>
<dbReference type="InterPro" id="IPR002692">
    <property type="entry name" value="S45"/>
</dbReference>
<dbReference type="EMBL" id="UWPJ01000016">
    <property type="protein sequence ID" value="VCU69776.1"/>
    <property type="molecule type" value="Genomic_DNA"/>
</dbReference>
<dbReference type="GO" id="GO:0008953">
    <property type="term" value="F:penicillin amidase activity"/>
    <property type="evidence" value="ECO:0007669"/>
    <property type="project" value="UniProtKB-EC"/>
</dbReference>
<evidence type="ECO:0000256" key="4">
    <source>
        <dbReference type="PIRSR" id="PIRSR001227-1"/>
    </source>
</evidence>
<keyword evidence="3" id="KW-0865">Zymogen</keyword>
<dbReference type="SUPFAM" id="SSF56235">
    <property type="entry name" value="N-terminal nucleophile aminohydrolases (Ntn hydrolases)"/>
    <property type="match status" value="1"/>
</dbReference>
<dbReference type="Proteomes" id="UP000277294">
    <property type="component" value="Unassembled WGS sequence"/>
</dbReference>
<dbReference type="Pfam" id="PF01804">
    <property type="entry name" value="Penicil_amidase"/>
    <property type="match status" value="1"/>
</dbReference>
<dbReference type="Gene3D" id="1.10.1400.10">
    <property type="match status" value="1"/>
</dbReference>
<dbReference type="AlphaFoldDB" id="A0A3P4B2I7"/>
<feature type="active site" description="Nucleophile" evidence="4">
    <location>
        <position position="272"/>
    </location>
</feature>
<name>A0A3P4B2I7_9BURK</name>
<sequence>MPSRRLFARAVGIALVLAVAVPGLGAAGAWFYLRASLPQIDGRQQATGMRAPADIARDAQGTVTIRAASREDAAYATGYAHAQDRYFQMDLTRRAAAGELSALVGEAALPLDRKVRLHRFRARAAAAYPTLPPEHRALLERYAAGVNAGLAALDARPFEYAVLRAAPEPWLPVDTLLVIDAMYLDLQGGELQRALSLEGLRRLLPAELVEQLAPAGSPWDAPLDRAPAASQPPASAAAPMPRPDWLDARRPARQYGPTPAELMVEASSALGSNAWAVAATQGADGRARVANDMHLGLRLPGTWYRLTLQFPADGGTRRVSGVNLPGVPVVVAGSNGDVAWGFTNSYGHFIELVRLDLDPADPRRYRDADGAWRTAAETVERIEIKGEPAVDLPVRETHWGPMLQVGDQTYALRWIAYLPSAVNVVLADMETARGLGQALDIARRTGMPTQNLVAADRSGRIGWTLAGPLPATPLEPTGFPVEATQARAPMARLAPDAYPSVIDPAYGRLWTANSTQLADSAAQRRIGDGGADVGARATRIRDALFAADRFDERSLLAIQLDDEARWIGFLRDQALAALDDAAVAGDPRRAAFRRLVQSWDGKASAGSAGYALLRGYYDALYDAWFGPLDERLGAIEQGLSARRASSRLLPVMERLVRERAWIPAYAADWRAFMLDRIDTTIEAATAGGTPLEAVRWGNRNRLSMAHPLARALPAFVLPWLSAPAEPMPGDIHMPRIQGRSFGASERFVVAPGDEESGILELPGGASGHPLSPFFLAGHDNWVKGAPSPFLPGPDAHVLTLDPAGG</sequence>
<evidence type="ECO:0000256" key="1">
    <source>
        <dbReference type="ARBA" id="ARBA00006586"/>
    </source>
</evidence>
<keyword evidence="2 6" id="KW-0378">Hydrolase</keyword>
<accession>A0A3P4B2I7</accession>
<keyword evidence="7" id="KW-1185">Reference proteome</keyword>
<dbReference type="InterPro" id="IPR014395">
    <property type="entry name" value="Pen/GL7ACA/AHL_acylase"/>
</dbReference>
<protein>
    <submittedName>
        <fullName evidence="6">Penicillin acylase 2</fullName>
        <ecNumber evidence="6">3.5.1.11</ecNumber>
    </submittedName>
</protein>
<dbReference type="Gene3D" id="1.10.439.10">
    <property type="entry name" value="Penicillin Amidohydrolase, domain 1"/>
    <property type="match status" value="1"/>
</dbReference>
<organism evidence="6 7">
    <name type="scientific">Pigmentiphaga humi</name>
    <dbReference type="NCBI Taxonomy" id="2478468"/>
    <lineage>
        <taxon>Bacteria</taxon>
        <taxon>Pseudomonadati</taxon>
        <taxon>Pseudomonadota</taxon>
        <taxon>Betaproteobacteria</taxon>
        <taxon>Burkholderiales</taxon>
        <taxon>Alcaligenaceae</taxon>
        <taxon>Pigmentiphaga</taxon>
    </lineage>
</organism>
<dbReference type="PANTHER" id="PTHR34218">
    <property type="entry name" value="PEPTIDASE S45 PENICILLIN AMIDASE"/>
    <property type="match status" value="1"/>
</dbReference>
<dbReference type="InterPro" id="IPR029055">
    <property type="entry name" value="Ntn_hydrolases_N"/>
</dbReference>
<evidence type="ECO:0000256" key="2">
    <source>
        <dbReference type="ARBA" id="ARBA00022801"/>
    </source>
</evidence>
<dbReference type="PIRSF" id="PIRSF001227">
    <property type="entry name" value="Pen_acylase"/>
    <property type="match status" value="1"/>
</dbReference>
<evidence type="ECO:0000313" key="7">
    <source>
        <dbReference type="Proteomes" id="UP000277294"/>
    </source>
</evidence>
<feature type="compositionally biased region" description="Low complexity" evidence="5">
    <location>
        <begin position="225"/>
        <end position="239"/>
    </location>
</feature>
<dbReference type="EC" id="3.5.1.11" evidence="6"/>
<comment type="similarity">
    <text evidence="1">Belongs to the peptidase S45 family.</text>
</comment>
<dbReference type="Gene3D" id="3.60.20.10">
    <property type="entry name" value="Glutamine Phosphoribosylpyrophosphate, subunit 1, domain 1"/>
    <property type="match status" value="1"/>
</dbReference>
<dbReference type="PANTHER" id="PTHR34218:SF4">
    <property type="entry name" value="ACYL-HOMOSERINE LACTONE ACYLASE QUIP"/>
    <property type="match status" value="1"/>
</dbReference>
<gene>
    <name evidence="6" type="primary">acyII</name>
    <name evidence="6" type="ORF">PIGHUM_01841</name>
</gene>
<dbReference type="OrthoDB" id="9760084at2"/>
<dbReference type="InterPro" id="IPR023343">
    <property type="entry name" value="Penicillin_amidase_dom1"/>
</dbReference>
<proteinExistence type="inferred from homology"/>
<dbReference type="RefSeq" id="WP_124079297.1">
    <property type="nucleotide sequence ID" value="NZ_UWPJ01000016.1"/>
</dbReference>
<dbReference type="Gene3D" id="2.30.120.10">
    <property type="match status" value="1"/>
</dbReference>
<feature type="region of interest" description="Disordered" evidence="5">
    <location>
        <begin position="219"/>
        <end position="252"/>
    </location>
</feature>
<evidence type="ECO:0000256" key="5">
    <source>
        <dbReference type="SAM" id="MobiDB-lite"/>
    </source>
</evidence>
<dbReference type="CDD" id="cd03747">
    <property type="entry name" value="Ntn_PGA_like"/>
    <property type="match status" value="1"/>
</dbReference>
<dbReference type="InterPro" id="IPR043147">
    <property type="entry name" value="Penicillin_amidase_A-knob"/>
</dbReference>
<dbReference type="InterPro" id="IPR043146">
    <property type="entry name" value="Penicillin_amidase_N_B-knob"/>
</dbReference>
<evidence type="ECO:0000313" key="6">
    <source>
        <dbReference type="EMBL" id="VCU69776.1"/>
    </source>
</evidence>
<reference evidence="6 7" key="1">
    <citation type="submission" date="2018-10" db="EMBL/GenBank/DDBJ databases">
        <authorList>
            <person name="Criscuolo A."/>
        </authorList>
    </citation>
    <scope>NUCLEOTIDE SEQUENCE [LARGE SCALE GENOMIC DNA]</scope>
    <source>
        <strain evidence="6">DnA1</strain>
    </source>
</reference>
<dbReference type="GO" id="GO:0017000">
    <property type="term" value="P:antibiotic biosynthetic process"/>
    <property type="evidence" value="ECO:0007669"/>
    <property type="project" value="InterPro"/>
</dbReference>